<comment type="caution">
    <text evidence="1">The sequence shown here is derived from an EMBL/GenBank/DDBJ whole genome shotgun (WGS) entry which is preliminary data.</text>
</comment>
<keyword evidence="2" id="KW-1185">Reference proteome</keyword>
<organism evidence="1 2">
    <name type="scientific">Sporanaerobium hydrogeniformans</name>
    <dbReference type="NCBI Taxonomy" id="3072179"/>
    <lineage>
        <taxon>Bacteria</taxon>
        <taxon>Bacillati</taxon>
        <taxon>Bacillota</taxon>
        <taxon>Clostridia</taxon>
        <taxon>Lachnospirales</taxon>
        <taxon>Lachnospiraceae</taxon>
        <taxon>Sporanaerobium</taxon>
    </lineage>
</organism>
<name>A0AC61DAZ1_9FIRM</name>
<gene>
    <name evidence="1" type="ORF">CS063_11140</name>
</gene>
<sequence length="488" mass="55300">MDRIFLFPYSSSSKSRIHFFVLLSIYLFLSYAYKYVDDIFYVTILYQFQNLSAIIIAFQCTPIGFLFIALLILLEIIHSLGIYFIIGDSHLLISLSSRLITLIACFLISSSQAKQLYYKMQQEKLIYTDDFTGLYNHRFFLKELSIQVENCLEKHSHLGLILLDIDNLKLVNDNFGQDAGDSVISSTAKLLQGIITSPLTLYRYQSDEFAVIVPFNRSNQLEDIAQHLKKQLDTLKNDFIHAPLASYITFSLGYSSLPSLAKDSHSLIKQAEAALYHSKNAGKDAIHIYEDILKNFNQDVTTENKHLISIFKALLASISMKDQYTLGHCERVASYAAKLASHMQLDSEQINAIHYAGLLHDIGKIEIPSIILNKTAPLSEDEYALIKKHPIYSSNILEPLLGMDESIDYVRHHHEHFDGSGYPDGLSGTSISLGARILAVVDSFDAMISERPYSKGMSIEEALLELKRCAYLQFDPFVVEHFITLMTE</sequence>
<dbReference type="Proteomes" id="UP000224460">
    <property type="component" value="Unassembled WGS sequence"/>
</dbReference>
<evidence type="ECO:0000313" key="2">
    <source>
        <dbReference type="Proteomes" id="UP000224460"/>
    </source>
</evidence>
<dbReference type="EMBL" id="PEDL01000012">
    <property type="protein sequence ID" value="PHV70218.1"/>
    <property type="molecule type" value="Genomic_DNA"/>
</dbReference>
<protein>
    <submittedName>
        <fullName evidence="1">Phosphohydrolase</fullName>
    </submittedName>
</protein>
<evidence type="ECO:0000313" key="1">
    <source>
        <dbReference type="EMBL" id="PHV70218.1"/>
    </source>
</evidence>
<accession>A0AC61DAZ1</accession>
<reference evidence="1" key="1">
    <citation type="submission" date="2017-10" db="EMBL/GenBank/DDBJ databases">
        <title>Genome sequence of cellulolytic Lachnospiraceae bacterium XHS1971 isolated from hotspring sediment.</title>
        <authorList>
            <person name="Vasudevan G."/>
            <person name="Joshi A.J."/>
            <person name="Hivarkar S."/>
            <person name="Lanjekar V.B."/>
            <person name="Dhakephalkar P.K."/>
            <person name="Dagar S."/>
        </authorList>
    </citation>
    <scope>NUCLEOTIDE SEQUENCE</scope>
    <source>
        <strain evidence="1">XHS1971</strain>
    </source>
</reference>
<proteinExistence type="predicted"/>